<dbReference type="Proteomes" id="UP000050741">
    <property type="component" value="Unassembled WGS sequence"/>
</dbReference>
<evidence type="ECO:0000256" key="10">
    <source>
        <dbReference type="ARBA" id="ARBA00022989"/>
    </source>
</evidence>
<feature type="region of interest" description="Disordered" evidence="12">
    <location>
        <begin position="176"/>
        <end position="231"/>
    </location>
</feature>
<keyword evidence="11" id="KW-0472">Membrane</keyword>
<evidence type="ECO:0000256" key="3">
    <source>
        <dbReference type="ARBA" id="ARBA00004648"/>
    </source>
</evidence>
<dbReference type="Gene3D" id="1.20.1410.10">
    <property type="entry name" value="I/LWEQ domain"/>
    <property type="match status" value="1"/>
</dbReference>
<evidence type="ECO:0000256" key="6">
    <source>
        <dbReference type="ARBA" id="ARBA00022475"/>
    </source>
</evidence>
<dbReference type="AlphaFoldDB" id="A0A183CFU8"/>
<dbReference type="PANTHER" id="PTHR32510:SF3">
    <property type="entry name" value="TRANSMEMBRANE PROTEIN 98"/>
    <property type="match status" value="1"/>
</dbReference>
<reference evidence="14" key="3">
    <citation type="submission" date="2016-06" db="UniProtKB">
        <authorList>
            <consortium name="WormBaseParasite"/>
        </authorList>
    </citation>
    <scope>IDENTIFICATION</scope>
</reference>
<evidence type="ECO:0000313" key="13">
    <source>
        <dbReference type="Proteomes" id="UP000050741"/>
    </source>
</evidence>
<dbReference type="GO" id="GO:0005576">
    <property type="term" value="C:extracellular region"/>
    <property type="evidence" value="ECO:0007669"/>
    <property type="project" value="UniProtKB-SubCell"/>
</dbReference>
<evidence type="ECO:0000256" key="9">
    <source>
        <dbReference type="ARBA" id="ARBA00022824"/>
    </source>
</evidence>
<evidence type="ECO:0000256" key="1">
    <source>
        <dbReference type="ARBA" id="ARBA00004401"/>
    </source>
</evidence>
<dbReference type="InterPro" id="IPR029668">
    <property type="entry name" value="TMEM98"/>
</dbReference>
<name>A0A183CFU8_GLOPA</name>
<reference evidence="13" key="1">
    <citation type="submission" date="2013-12" db="EMBL/GenBank/DDBJ databases">
        <authorList>
            <person name="Aslett M."/>
        </authorList>
    </citation>
    <scope>NUCLEOTIDE SEQUENCE [LARGE SCALE GENOMIC DNA]</scope>
    <source>
        <strain evidence="13">Lindley</strain>
    </source>
</reference>
<evidence type="ECO:0000256" key="7">
    <source>
        <dbReference type="ARBA" id="ARBA00022525"/>
    </source>
</evidence>
<comment type="similarity">
    <text evidence="4">Belongs to the TMEM98 family.</text>
</comment>
<comment type="subcellular location">
    <subcellularLocation>
        <location evidence="1">Cell membrane</location>
        <topology evidence="1">Single-pass type II membrane protein</topology>
    </subcellularLocation>
    <subcellularLocation>
        <location evidence="3">Endoplasmic reticulum membrane</location>
        <topology evidence="3">Single-pass type II membrane protein</topology>
    </subcellularLocation>
    <subcellularLocation>
        <location evidence="2">Secreted</location>
        <location evidence="2">Extracellular exosome</location>
    </subcellularLocation>
</comment>
<dbReference type="PANTHER" id="PTHR32510">
    <property type="entry name" value="TRANSMEMBRANE PROTEIN 98"/>
    <property type="match status" value="1"/>
</dbReference>
<evidence type="ECO:0000256" key="11">
    <source>
        <dbReference type="ARBA" id="ARBA00023136"/>
    </source>
</evidence>
<evidence type="ECO:0000256" key="5">
    <source>
        <dbReference type="ARBA" id="ARBA00014380"/>
    </source>
</evidence>
<keyword evidence="9" id="KW-0256">Endoplasmic reticulum</keyword>
<evidence type="ECO:0000256" key="2">
    <source>
        <dbReference type="ARBA" id="ARBA00004550"/>
    </source>
</evidence>
<evidence type="ECO:0000256" key="12">
    <source>
        <dbReference type="SAM" id="MobiDB-lite"/>
    </source>
</evidence>
<dbReference type="GO" id="GO:0005789">
    <property type="term" value="C:endoplasmic reticulum membrane"/>
    <property type="evidence" value="ECO:0007669"/>
    <property type="project" value="UniProtKB-SubCell"/>
</dbReference>
<keyword evidence="10" id="KW-1133">Transmembrane helix</keyword>
<keyword evidence="13" id="KW-1185">Reference proteome</keyword>
<keyword evidence="8" id="KW-0812">Transmembrane</keyword>
<organism evidence="13 14">
    <name type="scientific">Globodera pallida</name>
    <name type="common">Potato cyst nematode worm</name>
    <name type="synonym">Heterodera pallida</name>
    <dbReference type="NCBI Taxonomy" id="36090"/>
    <lineage>
        <taxon>Eukaryota</taxon>
        <taxon>Metazoa</taxon>
        <taxon>Ecdysozoa</taxon>
        <taxon>Nematoda</taxon>
        <taxon>Chromadorea</taxon>
        <taxon>Rhabditida</taxon>
        <taxon>Tylenchina</taxon>
        <taxon>Tylenchomorpha</taxon>
        <taxon>Tylenchoidea</taxon>
        <taxon>Heteroderidae</taxon>
        <taxon>Heteroderinae</taxon>
        <taxon>Globodera</taxon>
    </lineage>
</organism>
<keyword evidence="7" id="KW-0964">Secreted</keyword>
<accession>A0A183CFU8</accession>
<keyword evidence="6" id="KW-1003">Cell membrane</keyword>
<dbReference type="GO" id="GO:0005886">
    <property type="term" value="C:plasma membrane"/>
    <property type="evidence" value="ECO:0007669"/>
    <property type="project" value="UniProtKB-SubCell"/>
</dbReference>
<evidence type="ECO:0000256" key="4">
    <source>
        <dbReference type="ARBA" id="ARBA00011024"/>
    </source>
</evidence>
<evidence type="ECO:0000256" key="8">
    <source>
        <dbReference type="ARBA" id="ARBA00022692"/>
    </source>
</evidence>
<reference evidence="13" key="2">
    <citation type="submission" date="2014-05" db="EMBL/GenBank/DDBJ databases">
        <title>The genome and life-stage specific transcriptomes of Globodera pallida elucidate key aspects of plant parasitism by a cyst nematode.</title>
        <authorList>
            <person name="Cotton J.A."/>
            <person name="Lilley C.J."/>
            <person name="Jones L.M."/>
            <person name="Kikuchi T."/>
            <person name="Reid A.J."/>
            <person name="Thorpe P."/>
            <person name="Tsai I.J."/>
            <person name="Beasley H."/>
            <person name="Blok V."/>
            <person name="Cock P.J.A."/>
            <person name="Van den Akker S.E."/>
            <person name="Holroyd N."/>
            <person name="Hunt M."/>
            <person name="Mantelin S."/>
            <person name="Naghra H."/>
            <person name="Pain A."/>
            <person name="Palomares-Rius J.E."/>
            <person name="Zarowiecki M."/>
            <person name="Berriman M."/>
            <person name="Jones J.T."/>
            <person name="Urwin P.E."/>
        </authorList>
    </citation>
    <scope>NUCLEOTIDE SEQUENCE [LARGE SCALE GENOMIC DNA]</scope>
    <source>
        <strain evidence="13">Lindley</strain>
    </source>
</reference>
<evidence type="ECO:0000313" key="14">
    <source>
        <dbReference type="WBParaSite" id="GPLIN_001175300"/>
    </source>
</evidence>
<protein>
    <recommendedName>
        <fullName evidence="5">Transmembrane protein 98</fullName>
    </recommendedName>
</protein>
<proteinExistence type="inferred from homology"/>
<sequence>MDIVVYLALVVLGASLRFSKLRQENMEDIEQLGPHISRALDRNHWLEEMTTGLLQHCVAVLKLCHLLTDKMAKIPLIQQKQQHRPAEMNEFICKATARIVPRFEALLRSMAANDVEIRVLEARVGALSSACWSLVVPLSLASPKHKDQLIKIVQEMDFHMTTLQMALNKATELEEEQQEELISKTESTFASTSQLQNTQQIGQNSQEDQQQGNGAASPLLTDEAPADPAIA</sequence>
<feature type="compositionally biased region" description="Polar residues" evidence="12">
    <location>
        <begin position="184"/>
        <end position="214"/>
    </location>
</feature>
<dbReference type="WBParaSite" id="GPLIN_001175300">
    <property type="protein sequence ID" value="GPLIN_001175300"/>
    <property type="gene ID" value="GPLIN_001175300"/>
</dbReference>